<protein>
    <recommendedName>
        <fullName evidence="1 2">Aminoglycoside N(3)-acetyltransferase</fullName>
        <ecNumber evidence="2">2.3.1.-</ecNumber>
    </recommendedName>
</protein>
<dbReference type="GO" id="GO:0046677">
    <property type="term" value="P:response to antibiotic"/>
    <property type="evidence" value="ECO:0007669"/>
    <property type="project" value="UniProtKB-KW"/>
</dbReference>
<keyword evidence="2" id="KW-0012">Acyltransferase</keyword>
<accession>A0AAW4YF83</accession>
<dbReference type="InterPro" id="IPR003679">
    <property type="entry name" value="Amioglycoside_AcTrfase"/>
</dbReference>
<keyword evidence="2" id="KW-0046">Antibiotic resistance</keyword>
<evidence type="ECO:0000313" key="3">
    <source>
        <dbReference type="EMBL" id="MCE4121173.1"/>
    </source>
</evidence>
<name>A0AAW4YF83_9BACT</name>
<dbReference type="GO" id="GO:0046353">
    <property type="term" value="F:aminoglycoside 3-N-acetyltransferase activity"/>
    <property type="evidence" value="ECO:0007669"/>
    <property type="project" value="UniProtKB-EC"/>
</dbReference>
<dbReference type="Proteomes" id="UP001200307">
    <property type="component" value="Unassembled WGS sequence"/>
</dbReference>
<comment type="caution">
    <text evidence="3">The sequence shown here is derived from an EMBL/GenBank/DDBJ whole genome shotgun (WGS) entry which is preliminary data.</text>
</comment>
<gene>
    <name evidence="3" type="ORF">LYY06_02690</name>
</gene>
<dbReference type="Pfam" id="PF02522">
    <property type="entry name" value="Antibiotic_NAT"/>
    <property type="match status" value="1"/>
</dbReference>
<evidence type="ECO:0000313" key="4">
    <source>
        <dbReference type="Proteomes" id="UP001200307"/>
    </source>
</evidence>
<sequence>MVTLKHVIKQILPADVRHDLKRYKRKLKNAIKCNVRKTTIEDLRRALVDELGIQRGDRILVTSGFASLNASYSPKQVIDLLKEIVGREGIIGMPYYPPMNSTEWAEKKETFDMSTTKSGMGVLTNVFAKSEGVIMTMHPIKALCLWGNHGYQPDKHAKALTPFYKDSPYMLFMGNNGKSIGLGVKNMPMFHMFEDLIFEDYHYCYLKKMYELKLIDIQGVEHYIRTLVHDGNLQDQAMMGGEYVNTLHDENYKRVPFGYTFLYAANNQALLETVRKRYAAGYTRWSK</sequence>
<dbReference type="RefSeq" id="WP_233338581.1">
    <property type="nucleotide sequence ID" value="NZ_JAJTVO010000003.1"/>
</dbReference>
<dbReference type="EMBL" id="JAJTVO010000003">
    <property type="protein sequence ID" value="MCE4121173.1"/>
    <property type="molecule type" value="Genomic_DNA"/>
</dbReference>
<comment type="similarity">
    <text evidence="2">Belongs to the antibiotic N-acetyltransferase family.</text>
</comment>
<reference evidence="3" key="1">
    <citation type="submission" date="2021-12" db="EMBL/GenBank/DDBJ databases">
        <authorList>
            <person name="Lv X."/>
        </authorList>
    </citation>
    <scope>NUCLEOTIDE SEQUENCE</scope>
    <source>
        <strain evidence="3">HF2106</strain>
    </source>
</reference>
<keyword evidence="2" id="KW-0808">Transferase</keyword>
<proteinExistence type="inferred from homology"/>
<comment type="catalytic activity">
    <reaction evidence="2">
        <text>a 2-deoxystreptamine antibiotic + acetyl-CoA = an N(3)-acetyl-2-deoxystreptamine antibiotic + CoA + H(+)</text>
        <dbReference type="Rhea" id="RHEA:12665"/>
        <dbReference type="ChEBI" id="CHEBI:15378"/>
        <dbReference type="ChEBI" id="CHEBI:57287"/>
        <dbReference type="ChEBI" id="CHEBI:57288"/>
        <dbReference type="ChEBI" id="CHEBI:57921"/>
        <dbReference type="ChEBI" id="CHEBI:77452"/>
        <dbReference type="EC" id="2.3.1.81"/>
    </reaction>
</comment>
<dbReference type="EC" id="2.3.1.-" evidence="2"/>
<dbReference type="InterPro" id="IPR028345">
    <property type="entry name" value="Antibiotic_NAT-like"/>
</dbReference>
<evidence type="ECO:0000256" key="1">
    <source>
        <dbReference type="ARBA" id="ARBA00012882"/>
    </source>
</evidence>
<dbReference type="AlphaFoldDB" id="A0AAW4YF83"/>
<organism evidence="3 4">
    <name type="scientific">Segatella copri</name>
    <dbReference type="NCBI Taxonomy" id="165179"/>
    <lineage>
        <taxon>Bacteria</taxon>
        <taxon>Pseudomonadati</taxon>
        <taxon>Bacteroidota</taxon>
        <taxon>Bacteroidia</taxon>
        <taxon>Bacteroidales</taxon>
        <taxon>Prevotellaceae</taxon>
        <taxon>Segatella</taxon>
    </lineage>
</organism>
<dbReference type="SUPFAM" id="SSF110710">
    <property type="entry name" value="TTHA0583/YokD-like"/>
    <property type="match status" value="1"/>
</dbReference>
<evidence type="ECO:0000256" key="2">
    <source>
        <dbReference type="RuleBase" id="RU365031"/>
    </source>
</evidence>